<dbReference type="PANTHER" id="PTHR15020:SF50">
    <property type="entry name" value="UPF0659 PROTEIN YMR090W"/>
    <property type="match status" value="1"/>
</dbReference>
<evidence type="ECO:0000313" key="3">
    <source>
        <dbReference type="Proteomes" id="UP000051221"/>
    </source>
</evidence>
<accession>A0A0Q2MFL6</accession>
<dbReference type="InterPro" id="IPR016040">
    <property type="entry name" value="NAD(P)-bd_dom"/>
</dbReference>
<proteinExistence type="predicted"/>
<organism evidence="2 3">
    <name type="scientific">Vibrio furnissii</name>
    <dbReference type="NCBI Taxonomy" id="29494"/>
    <lineage>
        <taxon>Bacteria</taxon>
        <taxon>Pseudomonadati</taxon>
        <taxon>Pseudomonadota</taxon>
        <taxon>Gammaproteobacteria</taxon>
        <taxon>Vibrionales</taxon>
        <taxon>Vibrionaceae</taxon>
        <taxon>Vibrio</taxon>
    </lineage>
</organism>
<dbReference type="Gene3D" id="3.40.50.720">
    <property type="entry name" value="NAD(P)-binding Rossmann-like Domain"/>
    <property type="match status" value="1"/>
</dbReference>
<name>A0A0Q2MFL6_VIBFU</name>
<feature type="domain" description="NAD(P)-binding" evidence="1">
    <location>
        <begin position="12"/>
        <end position="190"/>
    </location>
</feature>
<evidence type="ECO:0000259" key="1">
    <source>
        <dbReference type="Pfam" id="PF13460"/>
    </source>
</evidence>
<gene>
    <name evidence="2" type="ORF">AMR76_06745</name>
</gene>
<keyword evidence="3" id="KW-1185">Reference proteome</keyword>
<dbReference type="AlphaFoldDB" id="A0A0Q2MFL6"/>
<dbReference type="SUPFAM" id="SSF51735">
    <property type="entry name" value="NAD(P)-binding Rossmann-fold domains"/>
    <property type="match status" value="1"/>
</dbReference>
<dbReference type="Pfam" id="PF13460">
    <property type="entry name" value="NAD_binding_10"/>
    <property type="match status" value="1"/>
</dbReference>
<protein>
    <recommendedName>
        <fullName evidence="1">NAD(P)-binding domain-containing protein</fullName>
    </recommendedName>
</protein>
<dbReference type="PANTHER" id="PTHR15020">
    <property type="entry name" value="FLAVIN REDUCTASE-RELATED"/>
    <property type="match status" value="1"/>
</dbReference>
<dbReference type="Proteomes" id="UP000051221">
    <property type="component" value="Unassembled WGS sequence"/>
</dbReference>
<comment type="caution">
    <text evidence="2">The sequence shown here is derived from an EMBL/GenBank/DDBJ whole genome shotgun (WGS) entry which is preliminary data.</text>
</comment>
<dbReference type="RefSeq" id="WP_055465695.1">
    <property type="nucleotide sequence ID" value="NZ_LKHS01000005.1"/>
</dbReference>
<sequence>MSLLLLGVSSQGVGLNIAEKAIAQGIKVTAVVRRQGVADYLREQGATVLHADAVEVGVLDQACQLAGSNATVVSTLCGVNDQGEILDFELNKRLIDAAEKHGLKRMVLVTSLGCGDSWQYLSLNARQVFGTFVRYKSLAESWLQTSTLHYVILRPGGLNNDEESGNILLSQREVHGSISRSDVAQQALNFALKPELDNAAFGLVNAS</sequence>
<dbReference type="EMBL" id="LKHS01000005">
    <property type="protein sequence ID" value="KQH86777.1"/>
    <property type="molecule type" value="Genomic_DNA"/>
</dbReference>
<evidence type="ECO:0000313" key="2">
    <source>
        <dbReference type="EMBL" id="KQH86777.1"/>
    </source>
</evidence>
<dbReference type="InParanoid" id="A0A0Q2MFL6"/>
<dbReference type="InterPro" id="IPR036291">
    <property type="entry name" value="NAD(P)-bd_dom_sf"/>
</dbReference>
<reference evidence="2 3" key="1">
    <citation type="submission" date="2015-08" db="EMBL/GenBank/DDBJ databases">
        <title>Antibacterial properties of a collection of Vibrionaceae strains.</title>
        <authorList>
            <person name="Giubergia S."/>
        </authorList>
    </citation>
    <scope>NUCLEOTIDE SEQUENCE [LARGE SCALE GENOMIC DNA]</scope>
    <source>
        <strain evidence="2 3">S0821</strain>
    </source>
</reference>